<dbReference type="Proteomes" id="UP000070058">
    <property type="component" value="Unassembled WGS sequence"/>
</dbReference>
<comment type="caution">
    <text evidence="1">The sequence shown here is derived from an EMBL/GenBank/DDBJ whole genome shotgun (WGS) entry which is preliminary data.</text>
</comment>
<organism evidence="1 2">
    <name type="scientific">Cephaloticoccus primus</name>
    <dbReference type="NCBI Taxonomy" id="1548207"/>
    <lineage>
        <taxon>Bacteria</taxon>
        <taxon>Pseudomonadati</taxon>
        <taxon>Verrucomicrobiota</taxon>
        <taxon>Opitutia</taxon>
        <taxon>Opitutales</taxon>
        <taxon>Opitutaceae</taxon>
        <taxon>Cephaloticoccus</taxon>
    </lineage>
</organism>
<protein>
    <recommendedName>
        <fullName evidence="3">PEP-CTERM protein-sorting domain-containing protein</fullName>
    </recommendedName>
</protein>
<dbReference type="EMBL" id="LSZQ01000060">
    <property type="protein sequence ID" value="KXU34624.1"/>
    <property type="molecule type" value="Genomic_DNA"/>
</dbReference>
<gene>
    <name evidence="1" type="ORF">AXK11_08160</name>
</gene>
<accession>A0A139SJE3</accession>
<keyword evidence="2" id="KW-1185">Reference proteome</keyword>
<sequence length="140" mass="16284">MEVTGNGVIDYYHSLDRQHPHGDHRLYLDDLEIEWGGQLTIKNWMLSRDFLLVRKDSEHLNDALSRIKFEGHWEWRAALKDFDKDYWQLIPGIPEPSTYGAALGVVAVGACLMRRRQKAAPVHRPLWGRASADSILHRRR</sequence>
<evidence type="ECO:0000313" key="2">
    <source>
        <dbReference type="Proteomes" id="UP000070058"/>
    </source>
</evidence>
<reference evidence="2" key="1">
    <citation type="submission" date="2016-02" db="EMBL/GenBank/DDBJ databases">
        <authorList>
            <person name="Sanders J.G."/>
            <person name="Lin J.Y."/>
            <person name="Wertz J.T."/>
            <person name="Russell J.A."/>
            <person name="Moreau C.S."/>
            <person name="Powell S."/>
        </authorList>
    </citation>
    <scope>NUCLEOTIDE SEQUENCE [LARGE SCALE GENOMIC DNA]</scope>
    <source>
        <strain evidence="2">CAG34</strain>
    </source>
</reference>
<dbReference type="AlphaFoldDB" id="A0A139SJE3"/>
<proteinExistence type="predicted"/>
<dbReference type="NCBIfam" id="TIGR02595">
    <property type="entry name" value="PEP_CTERM"/>
    <property type="match status" value="1"/>
</dbReference>
<evidence type="ECO:0000313" key="1">
    <source>
        <dbReference type="EMBL" id="KXU34624.1"/>
    </source>
</evidence>
<evidence type="ECO:0008006" key="3">
    <source>
        <dbReference type="Google" id="ProtNLM"/>
    </source>
</evidence>
<name>A0A139SJE3_9BACT</name>
<dbReference type="InterPro" id="IPR013424">
    <property type="entry name" value="Ice-binding_C"/>
</dbReference>